<reference evidence="2 3" key="1">
    <citation type="submission" date="2014-10" db="EMBL/GenBank/DDBJ databases">
        <title>Draft genome of the hookworm Ancylostoma caninum.</title>
        <authorList>
            <person name="Mitreva M."/>
        </authorList>
    </citation>
    <scope>NUCLEOTIDE SEQUENCE [LARGE SCALE GENOMIC DNA]</scope>
    <source>
        <strain evidence="2 3">Baltimore</strain>
    </source>
</reference>
<organism evidence="2 3">
    <name type="scientific">Ancylostoma caninum</name>
    <name type="common">Dog hookworm</name>
    <dbReference type="NCBI Taxonomy" id="29170"/>
    <lineage>
        <taxon>Eukaryota</taxon>
        <taxon>Metazoa</taxon>
        <taxon>Ecdysozoa</taxon>
        <taxon>Nematoda</taxon>
        <taxon>Chromadorea</taxon>
        <taxon>Rhabditida</taxon>
        <taxon>Rhabditina</taxon>
        <taxon>Rhabditomorpha</taxon>
        <taxon>Strongyloidea</taxon>
        <taxon>Ancylostomatidae</taxon>
        <taxon>Ancylostomatinae</taxon>
        <taxon>Ancylostoma</taxon>
    </lineage>
</organism>
<feature type="chain" id="PRO_5017025937" evidence="1">
    <location>
        <begin position="23"/>
        <end position="148"/>
    </location>
</feature>
<dbReference type="EMBL" id="JOJR01000433">
    <property type="protein sequence ID" value="RCN37926.1"/>
    <property type="molecule type" value="Genomic_DNA"/>
</dbReference>
<feature type="signal peptide" evidence="1">
    <location>
        <begin position="1"/>
        <end position="22"/>
    </location>
</feature>
<dbReference type="AlphaFoldDB" id="A0A368G0G7"/>
<keyword evidence="1" id="KW-0732">Signal</keyword>
<evidence type="ECO:0000313" key="2">
    <source>
        <dbReference type="EMBL" id="RCN37926.1"/>
    </source>
</evidence>
<keyword evidence="3" id="KW-1185">Reference proteome</keyword>
<dbReference type="Proteomes" id="UP000252519">
    <property type="component" value="Unassembled WGS sequence"/>
</dbReference>
<comment type="caution">
    <text evidence="2">The sequence shown here is derived from an EMBL/GenBank/DDBJ whole genome shotgun (WGS) entry which is preliminary data.</text>
</comment>
<proteinExistence type="predicted"/>
<gene>
    <name evidence="2" type="ORF">ANCCAN_16172</name>
</gene>
<protein>
    <submittedName>
        <fullName evidence="2">Uncharacterized protein</fullName>
    </submittedName>
</protein>
<sequence length="148" mass="15251">MAGWSGLIAVLSLCALGNVLEASLRTNVPYGAVAPNISEEKAVRSKRCVGGSCVCVGGWCTSGAQPQKSGSGSVTTCVGLACTVQTTFGQQSSQQQQPQQSASCPTCVVLVPQQPQQPTRPPSSTDSSMDCVIHPKKFDFSKTAACAV</sequence>
<evidence type="ECO:0000256" key="1">
    <source>
        <dbReference type="SAM" id="SignalP"/>
    </source>
</evidence>
<name>A0A368G0G7_ANCCA</name>
<accession>A0A368G0G7</accession>
<evidence type="ECO:0000313" key="3">
    <source>
        <dbReference type="Proteomes" id="UP000252519"/>
    </source>
</evidence>